<dbReference type="EMBL" id="AP023213">
    <property type="protein sequence ID" value="BCG48819.1"/>
    <property type="molecule type" value="Genomic_DNA"/>
</dbReference>
<name>A0A6S6M5W8_9BACT</name>
<dbReference type="InterPro" id="IPR013087">
    <property type="entry name" value="Znf_C2H2_type"/>
</dbReference>
<feature type="compositionally biased region" description="Basic and acidic residues" evidence="1">
    <location>
        <begin position="43"/>
        <end position="61"/>
    </location>
</feature>
<sequence>MLSKDDAKKKRERRHSPYAWTCPLCGKACHGNGGQSAHQSWHLKKEGSPKGEWGELVERAQARRSGS</sequence>
<evidence type="ECO:0000256" key="1">
    <source>
        <dbReference type="SAM" id="MobiDB-lite"/>
    </source>
</evidence>
<proteinExistence type="predicted"/>
<evidence type="ECO:0000313" key="3">
    <source>
        <dbReference type="EMBL" id="BCG48819.1"/>
    </source>
</evidence>
<gene>
    <name evidence="3" type="ORF">GEOBRER4_n3715</name>
</gene>
<feature type="domain" description="C2H2-type" evidence="2">
    <location>
        <begin position="22"/>
        <end position="42"/>
    </location>
</feature>
<accession>A0A6S6M5W8</accession>
<dbReference type="RefSeq" id="WP_185243447.1">
    <property type="nucleotide sequence ID" value="NZ_AP023213.1"/>
</dbReference>
<protein>
    <recommendedName>
        <fullName evidence="2">C2H2-type domain-containing protein</fullName>
    </recommendedName>
</protein>
<feature type="region of interest" description="Disordered" evidence="1">
    <location>
        <begin position="32"/>
        <end position="67"/>
    </location>
</feature>
<dbReference type="KEGG" id="gbn:GEOBRER4_35690"/>
<evidence type="ECO:0000259" key="2">
    <source>
        <dbReference type="PROSITE" id="PS00028"/>
    </source>
</evidence>
<keyword evidence="4" id="KW-1185">Reference proteome</keyword>
<organism evidence="3 4">
    <name type="scientific">Citrifermentans bremense</name>
    <dbReference type="NCBI Taxonomy" id="60035"/>
    <lineage>
        <taxon>Bacteria</taxon>
        <taxon>Pseudomonadati</taxon>
        <taxon>Thermodesulfobacteriota</taxon>
        <taxon>Desulfuromonadia</taxon>
        <taxon>Geobacterales</taxon>
        <taxon>Geobacteraceae</taxon>
        <taxon>Citrifermentans</taxon>
    </lineage>
</organism>
<evidence type="ECO:0000313" key="4">
    <source>
        <dbReference type="Proteomes" id="UP000515472"/>
    </source>
</evidence>
<dbReference type="AlphaFoldDB" id="A0A6S6M5W8"/>
<reference evidence="3 4" key="1">
    <citation type="submission" date="2020-06" db="EMBL/GenBank/DDBJ databases">
        <title>Interaction of electrochemicaly active bacteria, Geobacter bremensis R4 on different carbon anode.</title>
        <authorList>
            <person name="Meng L."/>
            <person name="Yoshida N."/>
        </authorList>
    </citation>
    <scope>NUCLEOTIDE SEQUENCE [LARGE SCALE GENOMIC DNA]</scope>
    <source>
        <strain evidence="3 4">R4</strain>
    </source>
</reference>
<dbReference type="Proteomes" id="UP000515472">
    <property type="component" value="Chromosome"/>
</dbReference>
<dbReference type="PROSITE" id="PS00028">
    <property type="entry name" value="ZINC_FINGER_C2H2_1"/>
    <property type="match status" value="1"/>
</dbReference>